<protein>
    <recommendedName>
        <fullName evidence="3">Peptidase M56 domain-containing protein</fullName>
    </recommendedName>
</protein>
<reference evidence="4 5" key="1">
    <citation type="submission" date="2017-06" db="EMBL/GenBank/DDBJ databases">
        <title>Description of Rhodopirellula bahusiensis sp. nov.</title>
        <authorList>
            <person name="Kizina J."/>
            <person name="Harder J."/>
        </authorList>
    </citation>
    <scope>NUCLEOTIDE SEQUENCE [LARGE SCALE GENOMIC DNA]</scope>
    <source>
        <strain evidence="4 5">SWK21</strain>
    </source>
</reference>
<dbReference type="GeneID" id="90612123"/>
<dbReference type="PANTHER" id="PTHR34978">
    <property type="entry name" value="POSSIBLE SENSOR-TRANSDUCER PROTEIN BLAR"/>
    <property type="match status" value="1"/>
</dbReference>
<feature type="transmembrane region" description="Helical" evidence="2">
    <location>
        <begin position="372"/>
        <end position="395"/>
    </location>
</feature>
<dbReference type="InterPro" id="IPR008969">
    <property type="entry name" value="CarboxyPept-like_regulatory"/>
</dbReference>
<dbReference type="EMBL" id="NIZW01000045">
    <property type="protein sequence ID" value="PHQ31583.1"/>
    <property type="molecule type" value="Genomic_DNA"/>
</dbReference>
<dbReference type="OrthoDB" id="256352at2"/>
<proteinExistence type="predicted"/>
<sequence>MNTFSDQLVLWVINVLIHSSVLTAVLLCVAILFRKRAAMRYWILCCGLLLVLASPAVSALVQSQSTGWFTLALPDETVPTATVAATEQPMPANDSPMESLPTQQVIASIAPPVLDASSVEEIASTPVVSKPMMVADVPANPSPTTPTGKDSRSPMQWLAIIVTIAMVVWAVGATLLLMRMTIGWIRLAGILRRAEPIADPDYVAAFIKACDLAGCHEGHTPRLLASDEISGPLAAGIFAGSVVLPKRLIADSSPTELAEVFVHEVAHVVRRDQIVVLLQNLVAAIYWPHPLVRKLNRELAKAREEVCDNFVLATTEAPIYSRTLLSLAQLVQQPETIPGSVGFFASRWKLEHRVAGLLDEARDTQTFLSRRGWAFVLASTVGLLAAICVGTVTIATAQNSKKDSVAESEANSSEIEISGIVREQSGAPIGGAKIWLAVTSFEFNSEANMENREGLLRELGSTDERGRFDFLLDEATTSEIRERPRFARVQIVATCDGHGMDWLPLDVFQDDPILSKERDLLQSRIDDAFGDGRFASRTLVMRPESQPVRGRIIDLEGNELSNVTVFVENLCQPNVPQLMNALENAWKQGVYDAKSSTAVAGGLARSELQKLFPPIKTDENGEFQIRGIGDDQLATLVFQDERIEARPVHVVGREMEMVSLPHRDQKPDGTKDLFVGRDFNYFAAPSIPVEGTVTDCDTGKPIAGVLVSVERLFRREYAKLRLDTHHMRAVTDQQGRFRIIGMPPGDGHIIEAVPPKSEPYLPAPHEVSLSLEDGKTKRIEILVKRGVWIEGRIADIETGEPRSAAIDYMALSENPYAMDIAGWDPTLSLDPVRVEQRYVTDNDGRYRLPALPGPGVLLVTSLDPGYPLAAGAETIDGYNPSTGKIPTTPFPVPASDWHLLKEINPAKDATSLTSDLRLDGGVRIPGRVIGPDGKPTSNIYALGLTEGDPYWTPNSPDKALLTDRFTVNGYDGKGPRQLFFKNQDETLVGQYRLEGTAPPEIAVKLEPSVRVIGHLIENETGLPAPRYFVFCEEFLLNGNAPPLDFMIHWCHSDNDGGFEIKGLMAGHIYKMKARGRSGKKVYFTIDLTKAKPGETLELADVSHPGTHGTDNSKSSSTMKKSSDVASVSTGSRQNKSEDKAAHSPIRLAGRVIDPNGTPVSGAKIFYAGSLVEPLLNEEQAIPLAVSQQNGSFEFAISRSKRSQLHGERLLRYGTVVATLDGFAPALANLQDRVSDEPLELRLASNDEPLSGRILDLQGQPVPGVKISFNALEVPVPESLGVSAWRKMLNDRPDGMAVQRKFFSLAMLPSFISKRQVATDAEGRFEMPSFGSGRIVALLLESPTIQTQEIRVVTGVPINPISVPWYENAPALGTLHYVANNFSYVAGPTRPITGVVKNLDTGEPLSGFSVSGGTVGNPMRPVETTSDQQGRFHLTGVSIGSEQTLSVLPPKDQPFIAVQRRVNITPGEDPLEINLEVPRGVWVDGNVVDQQSKKSVGAYLSYFVFDKNRAYQTLRSTGLGLHVGSSGVETDDEGNFRLAVLPGRGVIAARGFRDDYLFGVGDDLIVEGRQSDNDDDDFLATAPHLISTSNYHAVAEVNPENLDSNVEITVGLVLGASAQGRVVDAEGQPLAGTLIRGTRAMAYWRETESSNFKALGFTDGKSRQLLFWHGERNLAGQAVIAPGTTDAMVQLQPAATVSGRLLDKNGAPIRDVPIVSYTHGGNKASEVEHDFLNVPSSLDIRTDDQGKFQIPSLVPGLKYAFGIEDEPGRFPTLIIKSIALEPGETRDMGDIEPLSGPHAAP</sequence>
<feature type="domain" description="Peptidase M56" evidence="3">
    <location>
        <begin position="147"/>
        <end position="355"/>
    </location>
</feature>
<evidence type="ECO:0000313" key="4">
    <source>
        <dbReference type="EMBL" id="PHQ31583.1"/>
    </source>
</evidence>
<evidence type="ECO:0000313" key="5">
    <source>
        <dbReference type="Proteomes" id="UP000225740"/>
    </source>
</evidence>
<gene>
    <name evidence="4" type="ORF">CEE69_30345</name>
</gene>
<accession>A0A2G1VXS8</accession>
<feature type="transmembrane region" description="Helical" evidence="2">
    <location>
        <begin position="157"/>
        <end position="178"/>
    </location>
</feature>
<name>A0A2G1VXS8_9BACT</name>
<dbReference type="CDD" id="cd07341">
    <property type="entry name" value="M56_BlaR1_MecR1_like"/>
    <property type="match status" value="1"/>
</dbReference>
<dbReference type="Proteomes" id="UP000225740">
    <property type="component" value="Unassembled WGS sequence"/>
</dbReference>
<evidence type="ECO:0000259" key="3">
    <source>
        <dbReference type="Pfam" id="PF05569"/>
    </source>
</evidence>
<feature type="compositionally biased region" description="Polar residues" evidence="1">
    <location>
        <begin position="1123"/>
        <end position="1133"/>
    </location>
</feature>
<dbReference type="Pfam" id="PF05569">
    <property type="entry name" value="Peptidase_M56"/>
    <property type="match status" value="1"/>
</dbReference>
<organism evidence="4 5">
    <name type="scientific">Rhodopirellula bahusiensis</name>
    <dbReference type="NCBI Taxonomy" id="2014065"/>
    <lineage>
        <taxon>Bacteria</taxon>
        <taxon>Pseudomonadati</taxon>
        <taxon>Planctomycetota</taxon>
        <taxon>Planctomycetia</taxon>
        <taxon>Pirellulales</taxon>
        <taxon>Pirellulaceae</taxon>
        <taxon>Rhodopirellula</taxon>
    </lineage>
</organism>
<evidence type="ECO:0000256" key="2">
    <source>
        <dbReference type="SAM" id="Phobius"/>
    </source>
</evidence>
<feature type="transmembrane region" description="Helical" evidence="2">
    <location>
        <begin position="12"/>
        <end position="34"/>
    </location>
</feature>
<keyword evidence="2" id="KW-1133">Transmembrane helix</keyword>
<dbReference type="InterPro" id="IPR008756">
    <property type="entry name" value="Peptidase_M56"/>
</dbReference>
<dbReference type="PANTHER" id="PTHR34978:SF3">
    <property type="entry name" value="SLR0241 PROTEIN"/>
    <property type="match status" value="1"/>
</dbReference>
<keyword evidence="2" id="KW-0812">Transmembrane</keyword>
<dbReference type="SUPFAM" id="SSF49464">
    <property type="entry name" value="Carboxypeptidase regulatory domain-like"/>
    <property type="match status" value="1"/>
</dbReference>
<feature type="region of interest" description="Disordered" evidence="1">
    <location>
        <begin position="1096"/>
        <end position="1142"/>
    </location>
</feature>
<comment type="caution">
    <text evidence="4">The sequence shown here is derived from an EMBL/GenBank/DDBJ whole genome shotgun (WGS) entry which is preliminary data.</text>
</comment>
<keyword evidence="2" id="KW-0472">Membrane</keyword>
<dbReference type="Gene3D" id="2.60.40.1120">
    <property type="entry name" value="Carboxypeptidase-like, regulatory domain"/>
    <property type="match status" value="1"/>
</dbReference>
<evidence type="ECO:0000256" key="1">
    <source>
        <dbReference type="SAM" id="MobiDB-lite"/>
    </source>
</evidence>
<keyword evidence="5" id="KW-1185">Reference proteome</keyword>
<dbReference type="InterPro" id="IPR052173">
    <property type="entry name" value="Beta-lactam_resp_regulator"/>
</dbReference>
<dbReference type="RefSeq" id="WP_099264300.1">
    <property type="nucleotide sequence ID" value="NZ_NIZW01000045.1"/>
</dbReference>
<feature type="transmembrane region" description="Helical" evidence="2">
    <location>
        <begin position="41"/>
        <end position="61"/>
    </location>
</feature>